<sequence length="33" mass="3361">MHARGTRSNAWDGAGWAADRFSGAGGSAYFASA</sequence>
<evidence type="ECO:0000256" key="1">
    <source>
        <dbReference type="SAM" id="MobiDB-lite"/>
    </source>
</evidence>
<accession>A0A7W4UFV1</accession>
<dbReference type="EMBL" id="JACHVX010000003">
    <property type="protein sequence ID" value="MBB2923357.1"/>
    <property type="molecule type" value="Genomic_DNA"/>
</dbReference>
<proteinExistence type="predicted"/>
<organism evidence="2 3">
    <name type="scientific">Cellulomonas cellasea</name>
    <dbReference type="NCBI Taxonomy" id="43670"/>
    <lineage>
        <taxon>Bacteria</taxon>
        <taxon>Bacillati</taxon>
        <taxon>Actinomycetota</taxon>
        <taxon>Actinomycetes</taxon>
        <taxon>Micrococcales</taxon>
        <taxon>Cellulomonadaceae</taxon>
        <taxon>Cellulomonas</taxon>
    </lineage>
</organism>
<comment type="caution">
    <text evidence="2">The sequence shown here is derived from an EMBL/GenBank/DDBJ whole genome shotgun (WGS) entry which is preliminary data.</text>
</comment>
<gene>
    <name evidence="2" type="ORF">FHR80_002282</name>
</gene>
<evidence type="ECO:0000313" key="2">
    <source>
        <dbReference type="EMBL" id="MBB2923357.1"/>
    </source>
</evidence>
<reference evidence="2 3" key="2">
    <citation type="submission" date="2020-08" db="EMBL/GenBank/DDBJ databases">
        <authorList>
            <person name="Partida-Martinez L."/>
            <person name="Huntemann M."/>
            <person name="Clum A."/>
            <person name="Wang J."/>
            <person name="Palaniappan K."/>
            <person name="Ritter S."/>
            <person name="Chen I.-M."/>
            <person name="Stamatis D."/>
            <person name="Reddy T."/>
            <person name="O'Malley R."/>
            <person name="Daum C."/>
            <person name="Shapiro N."/>
            <person name="Ivanova N."/>
            <person name="Kyrpides N."/>
            <person name="Woyke T."/>
        </authorList>
    </citation>
    <scope>NUCLEOTIDE SEQUENCE [LARGE SCALE GENOMIC DNA]</scope>
    <source>
        <strain evidence="2 3">RAS26</strain>
    </source>
</reference>
<reference evidence="2 3" key="1">
    <citation type="submission" date="2020-08" db="EMBL/GenBank/DDBJ databases">
        <title>The Agave Microbiome: Exploring the role of microbial communities in plant adaptations to desert environments.</title>
        <authorList>
            <person name="Partida-Martinez L.P."/>
        </authorList>
    </citation>
    <scope>NUCLEOTIDE SEQUENCE [LARGE SCALE GENOMIC DNA]</scope>
    <source>
        <strain evidence="2 3">RAS26</strain>
    </source>
</reference>
<dbReference type="AlphaFoldDB" id="A0A7W4UFV1"/>
<feature type="region of interest" description="Disordered" evidence="1">
    <location>
        <begin position="1"/>
        <end position="23"/>
    </location>
</feature>
<protein>
    <submittedName>
        <fullName evidence="2">Uncharacterized protein</fullName>
    </submittedName>
</protein>
<dbReference type="Proteomes" id="UP000518206">
    <property type="component" value="Unassembled WGS sequence"/>
</dbReference>
<name>A0A7W4UFV1_9CELL</name>
<evidence type="ECO:0000313" key="3">
    <source>
        <dbReference type="Proteomes" id="UP000518206"/>
    </source>
</evidence>